<evidence type="ECO:0000313" key="1">
    <source>
        <dbReference type="EnsemblMetazoa" id="OVOC2343.1"/>
    </source>
</evidence>
<dbReference type="EnsemblMetazoa" id="OVOC2343.1">
    <property type="protein sequence ID" value="OVOC2343.1"/>
    <property type="gene ID" value="WBGene00239152"/>
</dbReference>
<reference evidence="2" key="1">
    <citation type="submission" date="2013-10" db="EMBL/GenBank/DDBJ databases">
        <title>Genome sequencing of Onchocerca volvulus.</title>
        <authorList>
            <person name="Cotton J."/>
            <person name="Tsai J."/>
            <person name="Stanley E."/>
            <person name="Tracey A."/>
            <person name="Holroyd N."/>
            <person name="Lustigman S."/>
            <person name="Berriman M."/>
        </authorList>
    </citation>
    <scope>NUCLEOTIDE SEQUENCE</scope>
</reference>
<protein>
    <submittedName>
        <fullName evidence="1">Uncharacterized protein</fullName>
    </submittedName>
</protein>
<proteinExistence type="predicted"/>
<organism evidence="1 2">
    <name type="scientific">Onchocerca volvulus</name>
    <dbReference type="NCBI Taxonomy" id="6282"/>
    <lineage>
        <taxon>Eukaryota</taxon>
        <taxon>Metazoa</taxon>
        <taxon>Ecdysozoa</taxon>
        <taxon>Nematoda</taxon>
        <taxon>Chromadorea</taxon>
        <taxon>Rhabditida</taxon>
        <taxon>Spirurina</taxon>
        <taxon>Spiruromorpha</taxon>
        <taxon>Filarioidea</taxon>
        <taxon>Onchocercidae</taxon>
        <taxon>Onchocerca</taxon>
    </lineage>
</organism>
<sequence>CLDIIVFAEFALTFSASFANAKIEKFLATEILKLSIPRLKPVFSSGSYKSAKLTKILDRIDKKNQFVSKPNANDERDKYQISRLYLKRYESYVINSSLKLAENIIPEETEN</sequence>
<dbReference type="AlphaFoldDB" id="A0A8R1XRU9"/>
<accession>A0A8R1XRU9</accession>
<dbReference type="Proteomes" id="UP000024404">
    <property type="component" value="Unassembled WGS sequence"/>
</dbReference>
<evidence type="ECO:0000313" key="2">
    <source>
        <dbReference type="Proteomes" id="UP000024404"/>
    </source>
</evidence>
<reference evidence="1" key="2">
    <citation type="submission" date="2022-06" db="UniProtKB">
        <authorList>
            <consortium name="EnsemblMetazoa"/>
        </authorList>
    </citation>
    <scope>IDENTIFICATION</scope>
</reference>
<keyword evidence="2" id="KW-1185">Reference proteome</keyword>
<dbReference type="EMBL" id="CMVM020000073">
    <property type="status" value="NOT_ANNOTATED_CDS"/>
    <property type="molecule type" value="Genomic_DNA"/>
</dbReference>
<name>A0A8R1XRU9_ONCVO</name>